<comment type="catalytic activity">
    <reaction evidence="22">
        <text>1-(9Z-octadecenoyl)-sn-glycero-3-phosphocholine + H2O = 1-(9Z-octadecenoyl)-sn-glycerol + phosphocholine + H(+)</text>
        <dbReference type="Rhea" id="RHEA:41091"/>
        <dbReference type="ChEBI" id="CHEBI:15377"/>
        <dbReference type="ChEBI" id="CHEBI:15378"/>
        <dbReference type="ChEBI" id="CHEBI:28610"/>
        <dbReference type="ChEBI" id="CHEBI:75757"/>
        <dbReference type="ChEBI" id="CHEBI:295975"/>
    </reaction>
    <physiologicalReaction direction="left-to-right" evidence="22">
        <dbReference type="Rhea" id="RHEA:41092"/>
    </physiologicalReaction>
</comment>
<comment type="catalytic activity">
    <reaction evidence="28">
        <text>sphing-4-enine-phosphocholine + H2O = sphing-4-enine + phosphocholine + H(+)</text>
        <dbReference type="Rhea" id="RHEA:41095"/>
        <dbReference type="ChEBI" id="CHEBI:15377"/>
        <dbReference type="ChEBI" id="CHEBI:15378"/>
        <dbReference type="ChEBI" id="CHEBI:57756"/>
        <dbReference type="ChEBI" id="CHEBI:58906"/>
        <dbReference type="ChEBI" id="CHEBI:295975"/>
    </reaction>
    <physiologicalReaction direction="left-to-right" evidence="28">
        <dbReference type="Rhea" id="RHEA:41096"/>
    </physiologicalReaction>
</comment>
<comment type="function">
    <text evidence="20">Choline-specific glycerophosphodiesterase that hydrolyzes glycerophosphocholine (GPC) and lysophosphatidylcholine (LPC) and contributes to supplying choline to the cells. Has a preference for LPC with short (12:0 and 14:0) or polyunsaturated (18:2 and 20:4) fatty acids. In vitro, hydrolyzes only choline-containing lysophospholipids, such as sphingosylphosphorylcholine (SPC), platelet-activating factor (PAF) and lysoPAF, but not other lysophospholipids.</text>
</comment>
<dbReference type="GO" id="GO:0016042">
    <property type="term" value="P:lipid catabolic process"/>
    <property type="evidence" value="ECO:0007669"/>
    <property type="project" value="UniProtKB-KW"/>
</dbReference>
<evidence type="ECO:0000256" key="4">
    <source>
        <dbReference type="ARBA" id="ARBA00012318"/>
    </source>
</evidence>
<evidence type="ECO:0000256" key="1">
    <source>
        <dbReference type="ARBA" id="ARBA00001947"/>
    </source>
</evidence>
<evidence type="ECO:0000256" key="15">
    <source>
        <dbReference type="ARBA" id="ARBA00023157"/>
    </source>
</evidence>
<keyword evidence="10" id="KW-0378">Hydrolase</keyword>
<dbReference type="OMA" id="NVSMYYW"/>
<dbReference type="GO" id="GO:0005886">
    <property type="term" value="C:plasma membrane"/>
    <property type="evidence" value="ECO:0007669"/>
    <property type="project" value="UniProtKB-SubCell"/>
</dbReference>
<evidence type="ECO:0000256" key="26">
    <source>
        <dbReference type="ARBA" id="ARBA00047779"/>
    </source>
</evidence>
<evidence type="ECO:0000256" key="30">
    <source>
        <dbReference type="ARBA" id="ARBA00049092"/>
    </source>
</evidence>
<proteinExistence type="inferred from homology"/>
<evidence type="ECO:0000256" key="22">
    <source>
        <dbReference type="ARBA" id="ARBA00047322"/>
    </source>
</evidence>
<name>R7VB98_CAPTE</name>
<gene>
    <name evidence="32" type="ORF">CAPTEDRAFT_108158</name>
</gene>
<evidence type="ECO:0000256" key="10">
    <source>
        <dbReference type="ARBA" id="ARBA00022801"/>
    </source>
</evidence>
<evidence type="ECO:0000256" key="17">
    <source>
        <dbReference type="ARBA" id="ARBA00023288"/>
    </source>
</evidence>
<dbReference type="STRING" id="283909.R7VB98"/>
<comment type="cofactor">
    <cofactor evidence="1">
        <name>Zn(2+)</name>
        <dbReference type="ChEBI" id="CHEBI:29105"/>
    </cofactor>
</comment>
<dbReference type="Gene3D" id="3.40.720.10">
    <property type="entry name" value="Alkaline Phosphatase, subunit A"/>
    <property type="match status" value="1"/>
</dbReference>
<comment type="subcellular location">
    <subcellularLocation>
        <location evidence="2">Cell membrane</location>
        <topology evidence="2">Lipid-anchor</topology>
        <topology evidence="2">GPI-anchor</topology>
    </subcellularLocation>
</comment>
<keyword evidence="34" id="KW-1185">Reference proteome</keyword>
<evidence type="ECO:0000256" key="21">
    <source>
        <dbReference type="ARBA" id="ARBA00047290"/>
    </source>
</evidence>
<evidence type="ECO:0000256" key="12">
    <source>
        <dbReference type="ARBA" id="ARBA00022963"/>
    </source>
</evidence>
<evidence type="ECO:0000256" key="9">
    <source>
        <dbReference type="ARBA" id="ARBA00022729"/>
    </source>
</evidence>
<comment type="catalytic activity">
    <reaction evidence="24">
        <text>a 1-O-alkyl-sn-glycero-3-phosphocholine + H2O = a 1-O-alkyl-sn-glycerol + phosphocholine + H(+)</text>
        <dbReference type="Rhea" id="RHEA:36083"/>
        <dbReference type="ChEBI" id="CHEBI:15377"/>
        <dbReference type="ChEBI" id="CHEBI:15378"/>
        <dbReference type="ChEBI" id="CHEBI:15850"/>
        <dbReference type="ChEBI" id="CHEBI:30909"/>
        <dbReference type="ChEBI" id="CHEBI:295975"/>
    </reaction>
    <physiologicalReaction direction="left-to-right" evidence="24">
        <dbReference type="Rhea" id="RHEA:36084"/>
    </physiologicalReaction>
</comment>
<evidence type="ECO:0000256" key="14">
    <source>
        <dbReference type="ARBA" id="ARBA00023136"/>
    </source>
</evidence>
<dbReference type="EnsemblMetazoa" id="CapteT108158">
    <property type="protein sequence ID" value="CapteP108158"/>
    <property type="gene ID" value="CapteG108158"/>
</dbReference>
<dbReference type="EMBL" id="AMQN01004435">
    <property type="status" value="NOT_ANNOTATED_CDS"/>
    <property type="molecule type" value="Genomic_DNA"/>
</dbReference>
<keyword evidence="15" id="KW-1015">Disulfide bond</keyword>
<dbReference type="CDD" id="cd16018">
    <property type="entry name" value="Enpp"/>
    <property type="match status" value="1"/>
</dbReference>
<keyword evidence="17" id="KW-0449">Lipoprotein</keyword>
<dbReference type="HOGENOM" id="CLU_017594_2_0_1"/>
<keyword evidence="7" id="KW-0336">GPI-anchor</keyword>
<dbReference type="Pfam" id="PF01663">
    <property type="entry name" value="Phosphodiest"/>
    <property type="match status" value="1"/>
</dbReference>
<keyword evidence="8" id="KW-0479">Metal-binding</keyword>
<evidence type="ECO:0000256" key="18">
    <source>
        <dbReference type="ARBA" id="ARBA00031167"/>
    </source>
</evidence>
<comment type="similarity">
    <text evidence="3">Belongs to the nucleotide pyrophosphatase/phosphodiesterase family.</text>
</comment>
<comment type="catalytic activity">
    <reaction evidence="25">
        <text>a 1-acyl-sn-glycero-3-phosphocholine + H2O = a 1-acyl-sn-glycerol + phosphocholine + H(+)</text>
        <dbReference type="Rhea" id="RHEA:44720"/>
        <dbReference type="ChEBI" id="CHEBI:15377"/>
        <dbReference type="ChEBI" id="CHEBI:15378"/>
        <dbReference type="ChEBI" id="CHEBI:58168"/>
        <dbReference type="ChEBI" id="CHEBI:64683"/>
        <dbReference type="ChEBI" id="CHEBI:295975"/>
    </reaction>
    <physiologicalReaction direction="left-to-right" evidence="25">
        <dbReference type="Rhea" id="RHEA:44721"/>
    </physiologicalReaction>
</comment>
<keyword evidence="12" id="KW-0442">Lipid degradation</keyword>
<evidence type="ECO:0000256" key="5">
    <source>
        <dbReference type="ARBA" id="ARBA00022475"/>
    </source>
</evidence>
<dbReference type="PANTHER" id="PTHR10151:SF66">
    <property type="entry name" value="GLYCEROPHOSPHOCHOLINE CHOLINEPHOSPHODIESTERASE ENPP6"/>
    <property type="match status" value="1"/>
</dbReference>
<evidence type="ECO:0000256" key="7">
    <source>
        <dbReference type="ARBA" id="ARBA00022622"/>
    </source>
</evidence>
<comment type="catalytic activity">
    <reaction evidence="27">
        <text>1-hexadecanoyl-sn-glycero-3-phosphocholine + H2O = 1-hexadecanoyl-sn-glycerol + phosphocholine + H(+)</text>
        <dbReference type="Rhea" id="RHEA:41119"/>
        <dbReference type="ChEBI" id="CHEBI:15377"/>
        <dbReference type="ChEBI" id="CHEBI:15378"/>
        <dbReference type="ChEBI" id="CHEBI:72998"/>
        <dbReference type="ChEBI" id="CHEBI:75542"/>
        <dbReference type="ChEBI" id="CHEBI:295975"/>
    </reaction>
    <physiologicalReaction direction="left-to-right" evidence="27">
        <dbReference type="Rhea" id="RHEA:41120"/>
    </physiologicalReaction>
</comment>
<evidence type="ECO:0000313" key="33">
    <source>
        <dbReference type="EnsemblMetazoa" id="CapteP108158"/>
    </source>
</evidence>
<comment type="catalytic activity">
    <reaction evidence="29">
        <text>sn-glycerol 3-phosphocholine + H2O = phosphocholine + glycerol + H(+)</text>
        <dbReference type="Rhea" id="RHEA:19545"/>
        <dbReference type="ChEBI" id="CHEBI:15377"/>
        <dbReference type="ChEBI" id="CHEBI:15378"/>
        <dbReference type="ChEBI" id="CHEBI:16870"/>
        <dbReference type="ChEBI" id="CHEBI:17754"/>
        <dbReference type="ChEBI" id="CHEBI:295975"/>
        <dbReference type="EC" id="3.1.4.38"/>
    </reaction>
    <physiologicalReaction direction="left-to-right" evidence="29">
        <dbReference type="Rhea" id="RHEA:19546"/>
    </physiologicalReaction>
</comment>
<evidence type="ECO:0000256" key="23">
    <source>
        <dbReference type="ARBA" id="ARBA00047482"/>
    </source>
</evidence>
<dbReference type="PANTHER" id="PTHR10151">
    <property type="entry name" value="ECTONUCLEOTIDE PYROPHOSPHATASE/PHOSPHODIESTERASE"/>
    <property type="match status" value="1"/>
</dbReference>
<dbReference type="GO" id="GO:0047390">
    <property type="term" value="F:glycerophosphocholine cholinephosphodiesterase activity"/>
    <property type="evidence" value="ECO:0007669"/>
    <property type="project" value="UniProtKB-EC"/>
</dbReference>
<evidence type="ECO:0000256" key="6">
    <source>
        <dbReference type="ARBA" id="ARBA00022553"/>
    </source>
</evidence>
<evidence type="ECO:0000256" key="11">
    <source>
        <dbReference type="ARBA" id="ARBA00022833"/>
    </source>
</evidence>
<dbReference type="GO" id="GO:0098552">
    <property type="term" value="C:side of membrane"/>
    <property type="evidence" value="ECO:0007669"/>
    <property type="project" value="UniProtKB-KW"/>
</dbReference>
<dbReference type="EC" id="3.1.4.38" evidence="4"/>
<keyword evidence="6" id="KW-0597">Phosphoprotein</keyword>
<dbReference type="Gene3D" id="3.30.1360.180">
    <property type="match status" value="1"/>
</dbReference>
<evidence type="ECO:0000256" key="27">
    <source>
        <dbReference type="ARBA" id="ARBA00048209"/>
    </source>
</evidence>
<comment type="catalytic activity">
    <reaction evidence="30">
        <text>1-(9Z,12Z)-octadecadienoyl-sn-glycero-3-phosphocholine + H2O = 1-(9Z,12Z-octadecadienoyl)-sn-glycerol + phosphocholine + H(+)</text>
        <dbReference type="Rhea" id="RHEA:41115"/>
        <dbReference type="ChEBI" id="CHEBI:15377"/>
        <dbReference type="ChEBI" id="CHEBI:15378"/>
        <dbReference type="ChEBI" id="CHEBI:28733"/>
        <dbReference type="ChEBI" id="CHEBI:75561"/>
        <dbReference type="ChEBI" id="CHEBI:295975"/>
    </reaction>
    <physiologicalReaction direction="left-to-right" evidence="30">
        <dbReference type="Rhea" id="RHEA:41116"/>
    </physiologicalReaction>
</comment>
<evidence type="ECO:0000256" key="19">
    <source>
        <dbReference type="ARBA" id="ARBA00032556"/>
    </source>
</evidence>
<reference evidence="33" key="3">
    <citation type="submission" date="2015-06" db="UniProtKB">
        <authorList>
            <consortium name="EnsemblMetazoa"/>
        </authorList>
    </citation>
    <scope>IDENTIFICATION</scope>
</reference>
<comment type="catalytic activity">
    <reaction evidence="23">
        <text>glycero-2-phosphocholine + H2O = phosphocholine + glycerol + H(+)</text>
        <dbReference type="Rhea" id="RHEA:61684"/>
        <dbReference type="ChEBI" id="CHEBI:15377"/>
        <dbReference type="ChEBI" id="CHEBI:15378"/>
        <dbReference type="ChEBI" id="CHEBI:17754"/>
        <dbReference type="ChEBI" id="CHEBI:144950"/>
        <dbReference type="ChEBI" id="CHEBI:295975"/>
    </reaction>
    <physiologicalReaction direction="left-to-right" evidence="23">
        <dbReference type="Rhea" id="RHEA:61685"/>
    </physiologicalReaction>
</comment>
<keyword evidence="11" id="KW-0862">Zinc</keyword>
<dbReference type="SUPFAM" id="SSF53649">
    <property type="entry name" value="Alkaline phosphatase-like"/>
    <property type="match status" value="1"/>
</dbReference>
<evidence type="ECO:0000256" key="13">
    <source>
        <dbReference type="ARBA" id="ARBA00023098"/>
    </source>
</evidence>
<comment type="catalytic activity">
    <reaction evidence="21">
        <text>1-dodecanoyl-sn-glycero-3-phosphocholine + H2O = 1-dodecanoyl-sn-glycerol + phosphocholine + H(+)</text>
        <dbReference type="Rhea" id="RHEA:41127"/>
        <dbReference type="ChEBI" id="CHEBI:15377"/>
        <dbReference type="ChEBI" id="CHEBI:15378"/>
        <dbReference type="ChEBI" id="CHEBI:74966"/>
        <dbReference type="ChEBI" id="CHEBI:75529"/>
        <dbReference type="ChEBI" id="CHEBI:295975"/>
    </reaction>
    <physiologicalReaction direction="left-to-right" evidence="21">
        <dbReference type="Rhea" id="RHEA:41128"/>
    </physiologicalReaction>
</comment>
<dbReference type="Proteomes" id="UP000014760">
    <property type="component" value="Unassembled WGS sequence"/>
</dbReference>
<evidence type="ECO:0000256" key="24">
    <source>
        <dbReference type="ARBA" id="ARBA00047494"/>
    </source>
</evidence>
<dbReference type="InterPro" id="IPR002591">
    <property type="entry name" value="Phosphodiest/P_Trfase"/>
</dbReference>
<evidence type="ECO:0000313" key="32">
    <source>
        <dbReference type="EMBL" id="ELU15899.1"/>
    </source>
</evidence>
<keyword evidence="9" id="KW-0732">Signal</keyword>
<evidence type="ECO:0000256" key="2">
    <source>
        <dbReference type="ARBA" id="ARBA00004609"/>
    </source>
</evidence>
<evidence type="ECO:0000256" key="31">
    <source>
        <dbReference type="ARBA" id="ARBA00049320"/>
    </source>
</evidence>
<evidence type="ECO:0000256" key="20">
    <source>
        <dbReference type="ARBA" id="ARBA00046203"/>
    </source>
</evidence>
<evidence type="ECO:0000256" key="16">
    <source>
        <dbReference type="ARBA" id="ARBA00023180"/>
    </source>
</evidence>
<evidence type="ECO:0000256" key="28">
    <source>
        <dbReference type="ARBA" id="ARBA00048234"/>
    </source>
</evidence>
<dbReference type="EMBL" id="KB293500">
    <property type="protein sequence ID" value="ELU15899.1"/>
    <property type="molecule type" value="Genomic_DNA"/>
</dbReference>
<keyword evidence="13" id="KW-0443">Lipid metabolism</keyword>
<sequence>MLFALLTGATQGSNNDDNKLLVILVDGFRWDYFQQFSDGELPGFEKLQQVGVKAKYLQPVFPSYSFVNFYSLMTGLYPGVNGMVHNYMWDEKHDSEFIVGDNRPEQDQAFWWDDGEPLWITAKKQNKRSSIWYWNGCEVTIRGYAPDFCAAYQDTPNPDKTVFETALTEAVRQLHENKTDLAAVYWEKVDWWGHAEGPSGSNVTQRIREMDQMLVDLLESLSDKENINVVMFSDHGMSQRVETDALINTLDVISESDIHKAYGSKSGPVLYIWPVEGKLTEMYDALNGLPHMTTYKKEDLPDRFHLKEHYRVAPLVLVADEGYGILRVGGAVAFFSNPGLDDHDYEGWHGYDNNLEVMRGIFFAYGPDFKSNLQVDGFINVEVYNVMCQVMGVTPAPNNGSLANVCEMFRGGCNASDSANSATPRLRAAQISAIIILFVVTAFLRLV</sequence>
<accession>R7VB98</accession>
<evidence type="ECO:0000256" key="25">
    <source>
        <dbReference type="ARBA" id="ARBA00047600"/>
    </source>
</evidence>
<dbReference type="OrthoDB" id="415411at2759"/>
<dbReference type="AlphaFoldDB" id="R7VB98"/>
<keyword evidence="5" id="KW-1003">Cell membrane</keyword>
<keyword evidence="16" id="KW-0325">Glycoprotein</keyword>
<organism evidence="32">
    <name type="scientific">Capitella teleta</name>
    <name type="common">Polychaete worm</name>
    <dbReference type="NCBI Taxonomy" id="283909"/>
    <lineage>
        <taxon>Eukaryota</taxon>
        <taxon>Metazoa</taxon>
        <taxon>Spiralia</taxon>
        <taxon>Lophotrochozoa</taxon>
        <taxon>Annelida</taxon>
        <taxon>Polychaeta</taxon>
        <taxon>Sedentaria</taxon>
        <taxon>Scolecida</taxon>
        <taxon>Capitellidae</taxon>
        <taxon>Capitella</taxon>
    </lineage>
</organism>
<comment type="catalytic activity">
    <reaction evidence="26">
        <text>1-tetradecanoyl-sn-glycero-3-phosphocholine + H2O = 1-tetradecanoyl-sn-glycerol + phosphocholine + H(+)</text>
        <dbReference type="Rhea" id="RHEA:40999"/>
        <dbReference type="ChEBI" id="CHEBI:15377"/>
        <dbReference type="ChEBI" id="CHEBI:15378"/>
        <dbReference type="ChEBI" id="CHEBI:64489"/>
        <dbReference type="ChEBI" id="CHEBI:75536"/>
        <dbReference type="ChEBI" id="CHEBI:295975"/>
    </reaction>
    <physiologicalReaction direction="left-to-right" evidence="26">
        <dbReference type="Rhea" id="RHEA:41000"/>
    </physiologicalReaction>
</comment>
<reference evidence="32 34" key="2">
    <citation type="journal article" date="2013" name="Nature">
        <title>Insights into bilaterian evolution from three spiralian genomes.</title>
        <authorList>
            <person name="Simakov O."/>
            <person name="Marletaz F."/>
            <person name="Cho S.J."/>
            <person name="Edsinger-Gonzales E."/>
            <person name="Havlak P."/>
            <person name="Hellsten U."/>
            <person name="Kuo D.H."/>
            <person name="Larsson T."/>
            <person name="Lv J."/>
            <person name="Arendt D."/>
            <person name="Savage R."/>
            <person name="Osoegawa K."/>
            <person name="de Jong P."/>
            <person name="Grimwood J."/>
            <person name="Chapman J.A."/>
            <person name="Shapiro H."/>
            <person name="Aerts A."/>
            <person name="Otillar R.P."/>
            <person name="Terry A.Y."/>
            <person name="Boore J.L."/>
            <person name="Grigoriev I.V."/>
            <person name="Lindberg D.R."/>
            <person name="Seaver E.C."/>
            <person name="Weisblat D.A."/>
            <person name="Putnam N.H."/>
            <person name="Rokhsar D.S."/>
        </authorList>
    </citation>
    <scope>NUCLEOTIDE SEQUENCE</scope>
    <source>
        <strain evidence="32 34">I ESC-2004</strain>
    </source>
</reference>
<keyword evidence="14" id="KW-0472">Membrane</keyword>
<evidence type="ECO:0000256" key="3">
    <source>
        <dbReference type="ARBA" id="ARBA00010594"/>
    </source>
</evidence>
<reference evidence="34" key="1">
    <citation type="submission" date="2012-12" db="EMBL/GenBank/DDBJ databases">
        <authorList>
            <person name="Hellsten U."/>
            <person name="Grimwood J."/>
            <person name="Chapman J.A."/>
            <person name="Shapiro H."/>
            <person name="Aerts A."/>
            <person name="Otillar R.P."/>
            <person name="Terry A.Y."/>
            <person name="Boore J.L."/>
            <person name="Simakov O."/>
            <person name="Marletaz F."/>
            <person name="Cho S.-J."/>
            <person name="Edsinger-Gonzales E."/>
            <person name="Havlak P."/>
            <person name="Kuo D.-H."/>
            <person name="Larsson T."/>
            <person name="Lv J."/>
            <person name="Arendt D."/>
            <person name="Savage R."/>
            <person name="Osoegawa K."/>
            <person name="de Jong P."/>
            <person name="Lindberg D.R."/>
            <person name="Seaver E.C."/>
            <person name="Weisblat D.A."/>
            <person name="Putnam N.H."/>
            <person name="Grigoriev I.V."/>
            <person name="Rokhsar D.S."/>
        </authorList>
    </citation>
    <scope>NUCLEOTIDE SEQUENCE</scope>
    <source>
        <strain evidence="34">I ESC-2004</strain>
    </source>
</reference>
<evidence type="ECO:0000256" key="29">
    <source>
        <dbReference type="ARBA" id="ARBA00048703"/>
    </source>
</evidence>
<evidence type="ECO:0000256" key="8">
    <source>
        <dbReference type="ARBA" id="ARBA00022723"/>
    </source>
</evidence>
<comment type="catalytic activity">
    <reaction evidence="31">
        <text>1-(5Z,8Z,11Z,14Z-eicosatetraenoyl)-sn-glycero-3-phosphocholine + H2O = 1-(5Z,8Z,11Z,14Z-eicosatetraenoyl)-sn-glycerol + phosphocholine + H(+)</text>
        <dbReference type="Rhea" id="RHEA:41003"/>
        <dbReference type="ChEBI" id="CHEBI:15377"/>
        <dbReference type="ChEBI" id="CHEBI:15378"/>
        <dbReference type="ChEBI" id="CHEBI:34071"/>
        <dbReference type="ChEBI" id="CHEBI:74344"/>
        <dbReference type="ChEBI" id="CHEBI:295975"/>
    </reaction>
    <physiologicalReaction direction="left-to-right" evidence="31">
        <dbReference type="Rhea" id="RHEA:41004"/>
    </physiologicalReaction>
</comment>
<protein>
    <recommendedName>
        <fullName evidence="4">glycerophosphocholine cholinephosphodiesterase</fullName>
        <ecNumber evidence="4">3.1.4.38</ecNumber>
    </recommendedName>
    <alternativeName>
        <fullName evidence="19">Choline-specific glycerophosphodiester phosphodiesterase</fullName>
    </alternativeName>
    <alternativeName>
        <fullName evidence="18">Ectonucleotide pyrophosphatase/phosphodiesterase family member 6</fullName>
    </alternativeName>
</protein>
<evidence type="ECO:0000313" key="34">
    <source>
        <dbReference type="Proteomes" id="UP000014760"/>
    </source>
</evidence>
<dbReference type="InterPro" id="IPR017850">
    <property type="entry name" value="Alkaline_phosphatase_core_sf"/>
</dbReference>
<dbReference type="GO" id="GO:0046872">
    <property type="term" value="F:metal ion binding"/>
    <property type="evidence" value="ECO:0007669"/>
    <property type="project" value="UniProtKB-KW"/>
</dbReference>